<dbReference type="EMBL" id="JAENRR010000010">
    <property type="protein sequence ID" value="MBK3516943.1"/>
    <property type="molecule type" value="Genomic_DNA"/>
</dbReference>
<dbReference type="RefSeq" id="WP_200464171.1">
    <property type="nucleotide sequence ID" value="NZ_JAENRR010000010.1"/>
</dbReference>
<evidence type="ECO:0000256" key="2">
    <source>
        <dbReference type="ARBA" id="ARBA00022723"/>
    </source>
</evidence>
<dbReference type="PANTHER" id="PTHR46233:SF3">
    <property type="entry name" value="HYDROXYACYLGLUTATHIONE HYDROLASE GLOC"/>
    <property type="match status" value="1"/>
</dbReference>
<keyword evidence="2" id="KW-0479">Metal-binding</keyword>
<keyword evidence="4" id="KW-0862">Zinc</keyword>
<evidence type="ECO:0000256" key="4">
    <source>
        <dbReference type="ARBA" id="ARBA00022833"/>
    </source>
</evidence>
<sequence>MKIDIIPINPWQENTYILSDETKECVIVDPGCLSPEERESVAQFIEDKGYKPVRLLQTHMHLDHVFGSKFIADKYNLKLEAHKDDEFWGEQTVEYAANFGMQVDSNPPAIGNYLNEGDTISFGSSTLEVIHVPGHSPGGVVFYSKEDKIAIVGDVLFRESIGRADLPGGDFDTLVSNIKEKLLVLDDEVSIYPGHGPASTIGHERTNNPFLS</sequence>
<dbReference type="InterPro" id="IPR051453">
    <property type="entry name" value="MBL_Glyoxalase_II"/>
</dbReference>
<gene>
    <name evidence="6" type="ORF">JIV24_06285</name>
</gene>
<protein>
    <submittedName>
        <fullName evidence="6">MBL fold metallo-hydrolase</fullName>
    </submittedName>
</protein>
<evidence type="ECO:0000259" key="5">
    <source>
        <dbReference type="SMART" id="SM00849"/>
    </source>
</evidence>
<dbReference type="PANTHER" id="PTHR46233">
    <property type="entry name" value="HYDROXYACYLGLUTATHIONE HYDROLASE GLOC"/>
    <property type="match status" value="1"/>
</dbReference>
<comment type="cofactor">
    <cofactor evidence="1">
        <name>Zn(2+)</name>
        <dbReference type="ChEBI" id="CHEBI:29105"/>
    </cofactor>
</comment>
<keyword evidence="7" id="KW-1185">Reference proteome</keyword>
<proteinExistence type="predicted"/>
<dbReference type="CDD" id="cd06262">
    <property type="entry name" value="metallo-hydrolase-like_MBL-fold"/>
    <property type="match status" value="1"/>
</dbReference>
<accession>A0ABS1HI29</accession>
<evidence type="ECO:0000256" key="1">
    <source>
        <dbReference type="ARBA" id="ARBA00001947"/>
    </source>
</evidence>
<name>A0ABS1HI29_9BACT</name>
<dbReference type="SUPFAM" id="SSF56281">
    <property type="entry name" value="Metallo-hydrolase/oxidoreductase"/>
    <property type="match status" value="1"/>
</dbReference>
<feature type="domain" description="Metallo-beta-lactamase" evidence="5">
    <location>
        <begin position="12"/>
        <end position="195"/>
    </location>
</feature>
<dbReference type="Gene3D" id="3.60.15.10">
    <property type="entry name" value="Ribonuclease Z/Hydroxyacylglutathione hydrolase-like"/>
    <property type="match status" value="1"/>
</dbReference>
<evidence type="ECO:0000313" key="7">
    <source>
        <dbReference type="Proteomes" id="UP000605676"/>
    </source>
</evidence>
<dbReference type="InterPro" id="IPR036866">
    <property type="entry name" value="RibonucZ/Hydroxyglut_hydro"/>
</dbReference>
<dbReference type="InterPro" id="IPR001279">
    <property type="entry name" value="Metallo-B-lactamas"/>
</dbReference>
<evidence type="ECO:0000256" key="3">
    <source>
        <dbReference type="ARBA" id="ARBA00022801"/>
    </source>
</evidence>
<evidence type="ECO:0000313" key="6">
    <source>
        <dbReference type="EMBL" id="MBK3516943.1"/>
    </source>
</evidence>
<dbReference type="Proteomes" id="UP000605676">
    <property type="component" value="Unassembled WGS sequence"/>
</dbReference>
<comment type="caution">
    <text evidence="6">The sequence shown here is derived from an EMBL/GenBank/DDBJ whole genome shotgun (WGS) entry which is preliminary data.</text>
</comment>
<keyword evidence="3" id="KW-0378">Hydrolase</keyword>
<dbReference type="SMART" id="SM00849">
    <property type="entry name" value="Lactamase_B"/>
    <property type="match status" value="1"/>
</dbReference>
<dbReference type="Pfam" id="PF00753">
    <property type="entry name" value="Lactamase_B"/>
    <property type="match status" value="1"/>
</dbReference>
<organism evidence="6 7">
    <name type="scientific">Carboxylicivirga marina</name>
    <dbReference type="NCBI Taxonomy" id="2800988"/>
    <lineage>
        <taxon>Bacteria</taxon>
        <taxon>Pseudomonadati</taxon>
        <taxon>Bacteroidota</taxon>
        <taxon>Bacteroidia</taxon>
        <taxon>Marinilabiliales</taxon>
        <taxon>Marinilabiliaceae</taxon>
        <taxon>Carboxylicivirga</taxon>
    </lineage>
</organism>
<reference evidence="6 7" key="1">
    <citation type="submission" date="2021-01" db="EMBL/GenBank/DDBJ databases">
        <title>Carboxyliciviraga sp.nov., isolated from coastal sediments.</title>
        <authorList>
            <person name="Lu D."/>
            <person name="Zhang T."/>
        </authorList>
    </citation>
    <scope>NUCLEOTIDE SEQUENCE [LARGE SCALE GENOMIC DNA]</scope>
    <source>
        <strain evidence="6 7">N1Y132</strain>
    </source>
</reference>